<dbReference type="PhylomeDB" id="T1J0C7"/>
<feature type="transmembrane region" description="Helical" evidence="5">
    <location>
        <begin position="349"/>
        <end position="366"/>
    </location>
</feature>
<feature type="transmembrane region" description="Helical" evidence="5">
    <location>
        <begin position="259"/>
        <end position="280"/>
    </location>
</feature>
<keyword evidence="3 5" id="KW-1133">Transmembrane helix</keyword>
<evidence type="ECO:0000256" key="1">
    <source>
        <dbReference type="ARBA" id="ARBA00004141"/>
    </source>
</evidence>
<feature type="transmembrane region" description="Helical" evidence="5">
    <location>
        <begin position="466"/>
        <end position="486"/>
    </location>
</feature>
<sequence length="542" mass="60893">MEFDDLLAHGGDFHRFQWILLTLLCVPFCFFVNFSYFGQIFTSLEHDHWCKVPSLIDAGISQLIRRNLTSPIEINDDGHERFSKCKMYDLDYSSFDNGISISNWTALTSTADIVTCKSGWEYDLNGSYSTVVSEWDWVCEDNWRSPMAQSVFFIGGVIGCFFFGFVSDRFGRVPVLILTNILAAVSGVATSFSQGFISYTLFRFFAGLSFDTSFMIYYILVLEYVSPARRSLVSCISIGIFFCVATSVIPWIALGIGNWRIFCLVTSAPLFIVIFLWRLLPESARWLLSKGEVKEATRIIARIAKINGKTLKEAVIQDFEESTKHDAADREEKATLFDALKLPVLRRRILLLFCLWFLVSLVYDGHARNTHNFGLNVFWSFSLAAGTELPASIMLIFLLDRIGRRWLFFSSLILSGIVSMTSAVVPIGIPVAVLALWGRFFISVAFNIGLQYAAELFPTSVRGQGIATTHVLGFVANIISPFVVYLAQWNRILPLLVLGGTSIVAGFVSLLLPETLEQTLAQTLKEGNEFAVDQPFLYFPCC</sequence>
<dbReference type="InterPro" id="IPR036259">
    <property type="entry name" value="MFS_trans_sf"/>
</dbReference>
<evidence type="ECO:0000256" key="3">
    <source>
        <dbReference type="ARBA" id="ARBA00022989"/>
    </source>
</evidence>
<dbReference type="Proteomes" id="UP000014500">
    <property type="component" value="Unassembled WGS sequence"/>
</dbReference>
<feature type="transmembrane region" description="Helical" evidence="5">
    <location>
        <begin position="18"/>
        <end position="37"/>
    </location>
</feature>
<dbReference type="Gene3D" id="1.20.1250.20">
    <property type="entry name" value="MFS general substrate transporter like domains"/>
    <property type="match status" value="1"/>
</dbReference>
<evidence type="ECO:0000259" key="6">
    <source>
        <dbReference type="PROSITE" id="PS50850"/>
    </source>
</evidence>
<dbReference type="HOGENOM" id="CLU_001265_33_4_1"/>
<dbReference type="GO" id="GO:0016020">
    <property type="term" value="C:membrane"/>
    <property type="evidence" value="ECO:0007669"/>
    <property type="project" value="UniProtKB-SubCell"/>
</dbReference>
<dbReference type="EMBL" id="JH431734">
    <property type="status" value="NOT_ANNOTATED_CDS"/>
    <property type="molecule type" value="Genomic_DNA"/>
</dbReference>
<reference evidence="8" key="1">
    <citation type="submission" date="2011-05" db="EMBL/GenBank/DDBJ databases">
        <authorList>
            <person name="Richards S.R."/>
            <person name="Qu J."/>
            <person name="Jiang H."/>
            <person name="Jhangiani S.N."/>
            <person name="Agravi P."/>
            <person name="Goodspeed R."/>
            <person name="Gross S."/>
            <person name="Mandapat C."/>
            <person name="Jackson L."/>
            <person name="Mathew T."/>
            <person name="Pu L."/>
            <person name="Thornton R."/>
            <person name="Saada N."/>
            <person name="Wilczek-Boney K.B."/>
            <person name="Lee S."/>
            <person name="Kovar C."/>
            <person name="Wu Y."/>
            <person name="Scherer S.E."/>
            <person name="Worley K.C."/>
            <person name="Muzny D.M."/>
            <person name="Gibbs R."/>
        </authorList>
    </citation>
    <scope>NUCLEOTIDE SEQUENCE</scope>
    <source>
        <strain evidence="8">Brora</strain>
    </source>
</reference>
<evidence type="ECO:0000256" key="5">
    <source>
        <dbReference type="SAM" id="Phobius"/>
    </source>
</evidence>
<organism evidence="7 8">
    <name type="scientific">Strigamia maritima</name>
    <name type="common">European centipede</name>
    <name type="synonym">Geophilus maritimus</name>
    <dbReference type="NCBI Taxonomy" id="126957"/>
    <lineage>
        <taxon>Eukaryota</taxon>
        <taxon>Metazoa</taxon>
        <taxon>Ecdysozoa</taxon>
        <taxon>Arthropoda</taxon>
        <taxon>Myriapoda</taxon>
        <taxon>Chilopoda</taxon>
        <taxon>Pleurostigmophora</taxon>
        <taxon>Geophilomorpha</taxon>
        <taxon>Linotaeniidae</taxon>
        <taxon>Strigamia</taxon>
    </lineage>
</organism>
<keyword evidence="8" id="KW-1185">Reference proteome</keyword>
<protein>
    <recommendedName>
        <fullName evidence="6">Major facilitator superfamily (MFS) profile domain-containing protein</fullName>
    </recommendedName>
</protein>
<accession>T1J0C7</accession>
<dbReference type="InterPro" id="IPR020846">
    <property type="entry name" value="MFS_dom"/>
</dbReference>
<feature type="transmembrane region" description="Helical" evidence="5">
    <location>
        <begin position="406"/>
        <end position="429"/>
    </location>
</feature>
<feature type="transmembrane region" description="Helical" evidence="5">
    <location>
        <begin position="378"/>
        <end position="399"/>
    </location>
</feature>
<dbReference type="SUPFAM" id="SSF103473">
    <property type="entry name" value="MFS general substrate transporter"/>
    <property type="match status" value="1"/>
</dbReference>
<dbReference type="PROSITE" id="PS00216">
    <property type="entry name" value="SUGAR_TRANSPORT_1"/>
    <property type="match status" value="1"/>
</dbReference>
<dbReference type="InterPro" id="IPR005829">
    <property type="entry name" value="Sugar_transporter_CS"/>
</dbReference>
<dbReference type="PANTHER" id="PTHR24064">
    <property type="entry name" value="SOLUTE CARRIER FAMILY 22 MEMBER"/>
    <property type="match status" value="1"/>
</dbReference>
<feature type="transmembrane region" description="Helical" evidence="5">
    <location>
        <begin position="492"/>
        <end position="512"/>
    </location>
</feature>
<feature type="transmembrane region" description="Helical" evidence="5">
    <location>
        <begin position="199"/>
        <end position="220"/>
    </location>
</feature>
<evidence type="ECO:0000313" key="8">
    <source>
        <dbReference type="Proteomes" id="UP000014500"/>
    </source>
</evidence>
<reference evidence="7" key="2">
    <citation type="submission" date="2015-02" db="UniProtKB">
        <authorList>
            <consortium name="EnsemblMetazoa"/>
        </authorList>
    </citation>
    <scope>IDENTIFICATION</scope>
</reference>
<dbReference type="GO" id="GO:0022857">
    <property type="term" value="F:transmembrane transporter activity"/>
    <property type="evidence" value="ECO:0007669"/>
    <property type="project" value="InterPro"/>
</dbReference>
<evidence type="ECO:0000256" key="4">
    <source>
        <dbReference type="ARBA" id="ARBA00023136"/>
    </source>
</evidence>
<evidence type="ECO:0000256" key="2">
    <source>
        <dbReference type="ARBA" id="ARBA00022692"/>
    </source>
</evidence>
<name>T1J0C7_STRMM</name>
<keyword evidence="2 5" id="KW-0812">Transmembrane</keyword>
<dbReference type="Pfam" id="PF00083">
    <property type="entry name" value="Sugar_tr"/>
    <property type="match status" value="1"/>
</dbReference>
<feature type="transmembrane region" description="Helical" evidence="5">
    <location>
        <begin position="147"/>
        <end position="166"/>
    </location>
</feature>
<proteinExistence type="predicted"/>
<dbReference type="PROSITE" id="PS50850">
    <property type="entry name" value="MFS"/>
    <property type="match status" value="1"/>
</dbReference>
<dbReference type="AlphaFoldDB" id="T1J0C7"/>
<dbReference type="CDD" id="cd17317">
    <property type="entry name" value="MFS_SLC22"/>
    <property type="match status" value="1"/>
</dbReference>
<feature type="transmembrane region" description="Helical" evidence="5">
    <location>
        <begin position="232"/>
        <end position="253"/>
    </location>
</feature>
<dbReference type="InterPro" id="IPR005828">
    <property type="entry name" value="MFS_sugar_transport-like"/>
</dbReference>
<dbReference type="OMA" id="RMLFLLM"/>
<evidence type="ECO:0000313" key="7">
    <source>
        <dbReference type="EnsemblMetazoa" id="SMAR006972-PA"/>
    </source>
</evidence>
<dbReference type="STRING" id="126957.T1J0C7"/>
<feature type="domain" description="Major facilitator superfamily (MFS) profile" evidence="6">
    <location>
        <begin position="98"/>
        <end position="517"/>
    </location>
</feature>
<dbReference type="EnsemblMetazoa" id="SMAR006972-RA">
    <property type="protein sequence ID" value="SMAR006972-PA"/>
    <property type="gene ID" value="SMAR006972"/>
</dbReference>
<dbReference type="eggNOG" id="KOG0255">
    <property type="taxonomic scope" value="Eukaryota"/>
</dbReference>
<keyword evidence="4 5" id="KW-0472">Membrane</keyword>
<comment type="subcellular location">
    <subcellularLocation>
        <location evidence="1">Membrane</location>
        <topology evidence="1">Multi-pass membrane protein</topology>
    </subcellularLocation>
</comment>